<keyword evidence="1" id="KW-0677">Repeat</keyword>
<dbReference type="CDD" id="cd21380">
    <property type="entry name" value="CTWD_Cns1"/>
    <property type="match status" value="1"/>
</dbReference>
<name>A0A0V0G7T5_TRIDM</name>
<evidence type="ECO:0000256" key="3">
    <source>
        <dbReference type="ARBA" id="ARBA00023602"/>
    </source>
</evidence>
<evidence type="ECO:0000256" key="2">
    <source>
        <dbReference type="ARBA" id="ARBA00022803"/>
    </source>
</evidence>
<dbReference type="GO" id="GO:0030544">
    <property type="term" value="F:Hsp70 protein binding"/>
    <property type="evidence" value="ECO:0007669"/>
    <property type="project" value="TreeGrafter"/>
</dbReference>
<dbReference type="GO" id="GO:0006457">
    <property type="term" value="P:protein folding"/>
    <property type="evidence" value="ECO:0007669"/>
    <property type="project" value="TreeGrafter"/>
</dbReference>
<accession>A0A0V0G7T5</accession>
<dbReference type="InterPro" id="IPR011990">
    <property type="entry name" value="TPR-like_helical_dom_sf"/>
</dbReference>
<evidence type="ECO:0000259" key="4">
    <source>
        <dbReference type="Pfam" id="PF18972"/>
    </source>
</evidence>
<sequence>MDNARSKNCEKEDIVKLAEKMDRELGDFISNLEKRSTNEAWPEDRWQEEMEKHPFFMTKIPEDGEVPPLLQGLQELKYSPKENTPEDLAKAYKEDGNYQYKLKKYRMAVLCYTEGIKQRSNDIELNGQLYNNRAAAHYFLGNYRSCYNDCKCAVRILPLYPKATNRLAHVCFKLGLYEECINNCDLLRKNEPENVEVLELKKTASKKKKEKDCKERKMNLHKKKAAVEKKKLLEAIEERNITLIVDQGMIENEEELSMSSNPVAPIVHFDGERLVWPVLLLYPEYETSDIIENFHEDHMFEEELTEIFSNHADWDVDHKYTLNTIHMYYENEERKIKLINLSSTLGAVLSRKDFRVENGMPSFLVLEKDSITEKKLLNRSQ</sequence>
<comment type="similarity">
    <text evidence="3">Belongs to the TTC4 family.</text>
</comment>
<feature type="domain" description="Cns1/TTC4 wheel" evidence="4">
    <location>
        <begin position="273"/>
        <end position="371"/>
    </location>
</feature>
<keyword evidence="2" id="KW-0802">TPR repeat</keyword>
<evidence type="ECO:0000256" key="1">
    <source>
        <dbReference type="ARBA" id="ARBA00022737"/>
    </source>
</evidence>
<evidence type="ECO:0000313" key="5">
    <source>
        <dbReference type="EMBL" id="JAP04062.1"/>
    </source>
</evidence>
<dbReference type="Gene3D" id="1.25.40.10">
    <property type="entry name" value="Tetratricopeptide repeat domain"/>
    <property type="match status" value="1"/>
</dbReference>
<dbReference type="PANTHER" id="PTHR46035:SF1">
    <property type="entry name" value="TETRATRICOPEPTIDE REPEAT PROTEIN 4"/>
    <property type="match status" value="1"/>
</dbReference>
<organism evidence="5">
    <name type="scientific">Triatoma dimidiata</name>
    <name type="common">Kissing bug</name>
    <name type="synonym">Meccus dimidiatus</name>
    <dbReference type="NCBI Taxonomy" id="72491"/>
    <lineage>
        <taxon>Eukaryota</taxon>
        <taxon>Metazoa</taxon>
        <taxon>Ecdysozoa</taxon>
        <taxon>Arthropoda</taxon>
        <taxon>Hexapoda</taxon>
        <taxon>Insecta</taxon>
        <taxon>Pterygota</taxon>
        <taxon>Neoptera</taxon>
        <taxon>Paraneoptera</taxon>
        <taxon>Hemiptera</taxon>
        <taxon>Heteroptera</taxon>
        <taxon>Panheteroptera</taxon>
        <taxon>Cimicomorpha</taxon>
        <taxon>Reduviidae</taxon>
        <taxon>Triatominae</taxon>
        <taxon>Triatoma</taxon>
    </lineage>
</organism>
<dbReference type="GO" id="GO:0005829">
    <property type="term" value="C:cytosol"/>
    <property type="evidence" value="ECO:0007669"/>
    <property type="project" value="TreeGrafter"/>
</dbReference>
<dbReference type="InterPro" id="IPR044059">
    <property type="entry name" value="Csn1/TTC4_wheel"/>
</dbReference>
<dbReference type="AlphaFoldDB" id="A0A0V0G7T5"/>
<dbReference type="SUPFAM" id="SSF48452">
    <property type="entry name" value="TPR-like"/>
    <property type="match status" value="1"/>
</dbReference>
<dbReference type="Pfam" id="PF18972">
    <property type="entry name" value="Wheel"/>
    <property type="match status" value="1"/>
</dbReference>
<protein>
    <submittedName>
        <fullName evidence="5">Putative hsp90 co-chaperone cns1</fullName>
    </submittedName>
</protein>
<proteinExistence type="inferred from homology"/>
<dbReference type="PANTHER" id="PTHR46035">
    <property type="entry name" value="TETRATRICOPEPTIDE REPEAT PROTEIN 4"/>
    <property type="match status" value="1"/>
</dbReference>
<dbReference type="InterPro" id="IPR019734">
    <property type="entry name" value="TPR_rpt"/>
</dbReference>
<dbReference type="GO" id="GO:0005634">
    <property type="term" value="C:nucleus"/>
    <property type="evidence" value="ECO:0007669"/>
    <property type="project" value="TreeGrafter"/>
</dbReference>
<dbReference type="GO" id="GO:0051879">
    <property type="term" value="F:Hsp90 protein binding"/>
    <property type="evidence" value="ECO:0007669"/>
    <property type="project" value="InterPro"/>
</dbReference>
<dbReference type="SMART" id="SM00028">
    <property type="entry name" value="TPR"/>
    <property type="match status" value="3"/>
</dbReference>
<dbReference type="EMBL" id="GECL01002062">
    <property type="protein sequence ID" value="JAP04062.1"/>
    <property type="molecule type" value="Transcribed_RNA"/>
</dbReference>
<reference evidence="5" key="1">
    <citation type="journal article" date="2018" name="J. Proteomics">
        <title>Exploring the molecular complexity of Triatoma dimidiata sialome.</title>
        <authorList>
            <person name="Santiago P.B."/>
            <person name="de Araujo C.N."/>
            <person name="Charneau S."/>
            <person name="Bastos I.M.D."/>
            <person name="Assumpcao T.C.F."/>
            <person name="Queiroz R.M.L."/>
            <person name="Praca Y.R."/>
            <person name="Cordeiro T.M."/>
            <person name="Garcia C.H.S."/>
            <person name="da Silva I.G."/>
            <person name="Raiol T."/>
            <person name="Motta F.N."/>
            <person name="de Araujo Oliveira J.V."/>
            <person name="de Sousa M.V."/>
            <person name="Ribeiro J.M.C."/>
            <person name="de Santana J.M."/>
        </authorList>
    </citation>
    <scope>NUCLEOTIDE SEQUENCE</scope>
    <source>
        <strain evidence="5">Santander</strain>
        <tissue evidence="5">Salivary glands</tissue>
    </source>
</reference>